<reference evidence="5" key="2">
    <citation type="submission" date="2021-09" db="EMBL/GenBank/DDBJ databases">
        <authorList>
            <person name="Jia N."/>
            <person name="Wang J."/>
            <person name="Shi W."/>
            <person name="Du L."/>
            <person name="Sun Y."/>
            <person name="Zhan W."/>
            <person name="Jiang J."/>
            <person name="Wang Q."/>
            <person name="Zhang B."/>
            <person name="Ji P."/>
            <person name="Sakyi L.B."/>
            <person name="Cui X."/>
            <person name="Yuan T."/>
            <person name="Jiang B."/>
            <person name="Yang W."/>
            <person name="Lam T.T.-Y."/>
            <person name="Chang Q."/>
            <person name="Ding S."/>
            <person name="Wang X."/>
            <person name="Zhu J."/>
            <person name="Ruan X."/>
            <person name="Zhao L."/>
            <person name="Wei J."/>
            <person name="Que T."/>
            <person name="Du C."/>
            <person name="Cheng J."/>
            <person name="Dai P."/>
            <person name="Han X."/>
            <person name="Huang E."/>
            <person name="Gao Y."/>
            <person name="Liu J."/>
            <person name="Shao H."/>
            <person name="Ye R."/>
            <person name="Li L."/>
            <person name="Wei W."/>
            <person name="Wang X."/>
            <person name="Wang C."/>
            <person name="Huo Q."/>
            <person name="Li W."/>
            <person name="Guo W."/>
            <person name="Chen H."/>
            <person name="Chen S."/>
            <person name="Zhou L."/>
            <person name="Zhou L."/>
            <person name="Ni X."/>
            <person name="Tian J."/>
            <person name="Zhou Y."/>
            <person name="Sheng Y."/>
            <person name="Liu T."/>
            <person name="Pan Y."/>
            <person name="Xia L."/>
            <person name="Li J."/>
            <person name="Zhao F."/>
            <person name="Cao W."/>
        </authorList>
    </citation>
    <scope>NUCLEOTIDE SEQUENCE</scope>
    <source>
        <strain evidence="5">Rmic-2018</strain>
        <tissue evidence="5">Larvae</tissue>
    </source>
</reference>
<keyword evidence="3" id="KW-0472">Membrane</keyword>
<dbReference type="EMBL" id="JABSTU010000006">
    <property type="protein sequence ID" value="KAH8027774.1"/>
    <property type="molecule type" value="Genomic_DNA"/>
</dbReference>
<dbReference type="PANTHER" id="PTHR11202">
    <property type="entry name" value="SPROUTY-RELATED, EVH1 DOMAIN-CONTAINING PROTEIN FAMILY MEMBER"/>
    <property type="match status" value="1"/>
</dbReference>
<dbReference type="GO" id="GO:0019901">
    <property type="term" value="F:protein kinase binding"/>
    <property type="evidence" value="ECO:0007669"/>
    <property type="project" value="TreeGrafter"/>
</dbReference>
<evidence type="ECO:0000256" key="3">
    <source>
        <dbReference type="ARBA" id="ARBA00023136"/>
    </source>
</evidence>
<dbReference type="InterPro" id="IPR011993">
    <property type="entry name" value="PH-like_dom_sf"/>
</dbReference>
<dbReference type="InterPro" id="IPR000697">
    <property type="entry name" value="WH1/EVH1_dom"/>
</dbReference>
<dbReference type="InterPro" id="IPR041937">
    <property type="entry name" value="SPRE_EVH1"/>
</dbReference>
<comment type="caution">
    <text evidence="5">The sequence shown here is derived from an EMBL/GenBank/DDBJ whole genome shotgun (WGS) entry which is preliminary data.</text>
</comment>
<evidence type="ECO:0000256" key="1">
    <source>
        <dbReference type="ARBA" id="ARBA00004202"/>
    </source>
</evidence>
<evidence type="ECO:0000313" key="5">
    <source>
        <dbReference type="EMBL" id="KAH8027774.1"/>
    </source>
</evidence>
<dbReference type="Pfam" id="PF00568">
    <property type="entry name" value="WH1"/>
    <property type="match status" value="1"/>
</dbReference>
<feature type="domain" description="WH1" evidence="4">
    <location>
        <begin position="214"/>
        <end position="329"/>
    </location>
</feature>
<keyword evidence="6" id="KW-1185">Reference proteome</keyword>
<gene>
    <name evidence="5" type="ORF">HPB51_009441</name>
</gene>
<dbReference type="GO" id="GO:0005886">
    <property type="term" value="C:plasma membrane"/>
    <property type="evidence" value="ECO:0007669"/>
    <property type="project" value="UniProtKB-SubCell"/>
</dbReference>
<dbReference type="VEuPathDB" id="VectorBase:LOC119167493"/>
<evidence type="ECO:0000313" key="6">
    <source>
        <dbReference type="Proteomes" id="UP000821866"/>
    </source>
</evidence>
<reference evidence="5" key="1">
    <citation type="journal article" date="2020" name="Cell">
        <title>Large-Scale Comparative Analyses of Tick Genomes Elucidate Their Genetic Diversity and Vector Capacities.</title>
        <authorList>
            <consortium name="Tick Genome and Microbiome Consortium (TIGMIC)"/>
            <person name="Jia N."/>
            <person name="Wang J."/>
            <person name="Shi W."/>
            <person name="Du L."/>
            <person name="Sun Y."/>
            <person name="Zhan W."/>
            <person name="Jiang J.F."/>
            <person name="Wang Q."/>
            <person name="Zhang B."/>
            <person name="Ji P."/>
            <person name="Bell-Sakyi L."/>
            <person name="Cui X.M."/>
            <person name="Yuan T.T."/>
            <person name="Jiang B.G."/>
            <person name="Yang W.F."/>
            <person name="Lam T.T."/>
            <person name="Chang Q.C."/>
            <person name="Ding S.J."/>
            <person name="Wang X.J."/>
            <person name="Zhu J.G."/>
            <person name="Ruan X.D."/>
            <person name="Zhao L."/>
            <person name="Wei J.T."/>
            <person name="Ye R.Z."/>
            <person name="Que T.C."/>
            <person name="Du C.H."/>
            <person name="Zhou Y.H."/>
            <person name="Cheng J.X."/>
            <person name="Dai P.F."/>
            <person name="Guo W.B."/>
            <person name="Han X.H."/>
            <person name="Huang E.J."/>
            <person name="Li L.F."/>
            <person name="Wei W."/>
            <person name="Gao Y.C."/>
            <person name="Liu J.Z."/>
            <person name="Shao H.Z."/>
            <person name="Wang X."/>
            <person name="Wang C.C."/>
            <person name="Yang T.C."/>
            <person name="Huo Q.B."/>
            <person name="Li W."/>
            <person name="Chen H.Y."/>
            <person name="Chen S.E."/>
            <person name="Zhou L.G."/>
            <person name="Ni X.B."/>
            <person name="Tian J.H."/>
            <person name="Sheng Y."/>
            <person name="Liu T."/>
            <person name="Pan Y.S."/>
            <person name="Xia L.Y."/>
            <person name="Li J."/>
            <person name="Zhao F."/>
            <person name="Cao W.C."/>
        </authorList>
    </citation>
    <scope>NUCLEOTIDE SEQUENCE</scope>
    <source>
        <strain evidence="5">Rmic-2018</strain>
    </source>
</reference>
<evidence type="ECO:0000256" key="2">
    <source>
        <dbReference type="ARBA" id="ARBA00022475"/>
    </source>
</evidence>
<keyword evidence="2" id="KW-1003">Cell membrane</keyword>
<dbReference type="PROSITE" id="PS50229">
    <property type="entry name" value="WH1"/>
    <property type="match status" value="1"/>
</dbReference>
<proteinExistence type="predicted"/>
<accession>A0A9J6E0E7</accession>
<dbReference type="FunFam" id="2.30.29.30:FF:000052">
    <property type="entry name" value="Sprouty-related, EVH1 domain containing 2"/>
    <property type="match status" value="1"/>
</dbReference>
<protein>
    <recommendedName>
        <fullName evidence="4">WH1 domain-containing protein</fullName>
    </recommendedName>
</protein>
<evidence type="ECO:0000259" key="4">
    <source>
        <dbReference type="PROSITE" id="PS50229"/>
    </source>
</evidence>
<dbReference type="CDD" id="cd10574">
    <property type="entry name" value="EVH1_SPRED-like"/>
    <property type="match status" value="1"/>
</dbReference>
<dbReference type="AlphaFoldDB" id="A0A9J6E0E7"/>
<dbReference type="VEuPathDB" id="VectorBase:LOC119160808"/>
<dbReference type="SMART" id="SM00461">
    <property type="entry name" value="WH1"/>
    <property type="match status" value="1"/>
</dbReference>
<dbReference type="Proteomes" id="UP000821866">
    <property type="component" value="Chromosome 4"/>
</dbReference>
<dbReference type="PANTHER" id="PTHR11202:SF3">
    <property type="entry name" value="SPROUTY-RELATED PROTEIN WITH EVH-1 DOMAIN, ISOFORM C"/>
    <property type="match status" value="1"/>
</dbReference>
<dbReference type="Gene3D" id="2.30.29.30">
    <property type="entry name" value="Pleckstrin-homology domain (PH domain)/Phosphotyrosine-binding domain (PTB)"/>
    <property type="match status" value="1"/>
</dbReference>
<comment type="subcellular location">
    <subcellularLocation>
        <location evidence="1">Cell membrane</location>
        <topology evidence="1">Peripheral membrane protein</topology>
    </subcellularLocation>
</comment>
<dbReference type="GO" id="GO:0043409">
    <property type="term" value="P:negative regulation of MAPK cascade"/>
    <property type="evidence" value="ECO:0007669"/>
    <property type="project" value="TreeGrafter"/>
</dbReference>
<name>A0A9J6E0E7_RHIMP</name>
<dbReference type="SUPFAM" id="SSF50729">
    <property type="entry name" value="PH domain-like"/>
    <property type="match status" value="1"/>
</dbReference>
<sequence>MKEFTACIEHTTDTLWAGELRRLRSGIAAKQRFKGVVHTCGDVVLPDFVRRTLSLGPKYAVDKKYTAPDLLAIVRRVSSLAPQEDCNRCVSEGVDVLQQVKPCASSLPLSRTISHLRDNELCVVPSDKEGGFAVLNKDLYLKKAVSAVTSVFQKCSGIDLVKVKSKAKKLCTKLNLSEIARKIEKTATATIRSFSIPVEHPVGPIRSQSSIMITRTPRGGCLVRVRAQVMTRDDSTGGWVPLGGGGLSSVSVRKRCDLQPNSACCYQITGEREARVLLSCAIGRDFTYNKVMPTFHHWRAGEHKFGLTFQTSADARAFDKAVRIAMEDLLDVVPGGPIPPRSSDESFVPRNRRRIPQGPAVAPAHRPATQWSASTVAAFAELSGGDIALASKTSLAAGRNRLLRRRKTRLEGGQLSGHLKRRDDMCKHSASLGLSTRITNNPVPGIHNTSTHTLVGVPERHAHRTPKLP</sequence>
<organism evidence="5 6">
    <name type="scientific">Rhipicephalus microplus</name>
    <name type="common">Cattle tick</name>
    <name type="synonym">Boophilus microplus</name>
    <dbReference type="NCBI Taxonomy" id="6941"/>
    <lineage>
        <taxon>Eukaryota</taxon>
        <taxon>Metazoa</taxon>
        <taxon>Ecdysozoa</taxon>
        <taxon>Arthropoda</taxon>
        <taxon>Chelicerata</taxon>
        <taxon>Arachnida</taxon>
        <taxon>Acari</taxon>
        <taxon>Parasitiformes</taxon>
        <taxon>Ixodida</taxon>
        <taxon>Ixodoidea</taxon>
        <taxon>Ixodidae</taxon>
        <taxon>Rhipicephalinae</taxon>
        <taxon>Rhipicephalus</taxon>
        <taxon>Boophilus</taxon>
    </lineage>
</organism>